<comment type="subunit">
    <text evidence="5">Heterodimer of LeuC and LeuD.</text>
</comment>
<evidence type="ECO:0000256" key="4">
    <source>
        <dbReference type="ARBA" id="ARBA00009845"/>
    </source>
</evidence>
<dbReference type="GO" id="GO:0009316">
    <property type="term" value="C:3-isopropylmalate dehydratase complex"/>
    <property type="evidence" value="ECO:0007669"/>
    <property type="project" value="InterPro"/>
</dbReference>
<dbReference type="PANTHER" id="PTHR43345">
    <property type="entry name" value="3-ISOPROPYLMALATE DEHYDRATASE SMALL SUBUNIT 2-RELATED-RELATED"/>
    <property type="match status" value="1"/>
</dbReference>
<evidence type="ECO:0000256" key="8">
    <source>
        <dbReference type="ARBA" id="ARBA00022605"/>
    </source>
</evidence>
<keyword evidence="8" id="KW-0028">Amino-acid biosynthesis</keyword>
<accession>A0A225MFV0</accession>
<keyword evidence="13" id="KW-1185">Reference proteome</keyword>
<dbReference type="EMBL" id="NJIH01000006">
    <property type="protein sequence ID" value="OWT60236.1"/>
    <property type="molecule type" value="Genomic_DNA"/>
</dbReference>
<keyword evidence="7" id="KW-0432">Leucine biosynthesis</keyword>
<dbReference type="UniPathway" id="UPA00048">
    <property type="reaction ID" value="UER00071"/>
</dbReference>
<proteinExistence type="inferred from homology"/>
<evidence type="ECO:0000256" key="5">
    <source>
        <dbReference type="ARBA" id="ARBA00011271"/>
    </source>
</evidence>
<keyword evidence="10" id="KW-0100">Branched-chain amino acid biosynthesis</keyword>
<dbReference type="GO" id="GO:0009098">
    <property type="term" value="P:L-leucine biosynthetic process"/>
    <property type="evidence" value="ECO:0007669"/>
    <property type="project" value="UniProtKB-UniPathway"/>
</dbReference>
<dbReference type="EC" id="4.2.1.33" evidence="6"/>
<comment type="caution">
    <text evidence="12">The sequence shown here is derived from an EMBL/GenBank/DDBJ whole genome shotgun (WGS) entry which is preliminary data.</text>
</comment>
<name>A0A225MFV0_9BURK</name>
<dbReference type="Proteomes" id="UP000214603">
    <property type="component" value="Unassembled WGS sequence"/>
</dbReference>
<evidence type="ECO:0000313" key="12">
    <source>
        <dbReference type="EMBL" id="OWT60236.1"/>
    </source>
</evidence>
<dbReference type="InterPro" id="IPR050075">
    <property type="entry name" value="LeuD"/>
</dbReference>
<organism evidence="12 13">
    <name type="scientific">Candidimonas nitroreducens</name>
    <dbReference type="NCBI Taxonomy" id="683354"/>
    <lineage>
        <taxon>Bacteria</taxon>
        <taxon>Pseudomonadati</taxon>
        <taxon>Pseudomonadota</taxon>
        <taxon>Betaproteobacteria</taxon>
        <taxon>Burkholderiales</taxon>
        <taxon>Alcaligenaceae</taxon>
        <taxon>Candidimonas</taxon>
    </lineage>
</organism>
<evidence type="ECO:0000256" key="1">
    <source>
        <dbReference type="ARBA" id="ARBA00000491"/>
    </source>
</evidence>
<feature type="domain" description="Aconitase A/isopropylmalate dehydratase small subunit swivel" evidence="11">
    <location>
        <begin position="1"/>
        <end position="124"/>
    </location>
</feature>
<comment type="pathway">
    <text evidence="3">Amino-acid biosynthesis; L-leucine biosynthesis; L-leucine from 3-methyl-2-oxobutanoate: step 2/4.</text>
</comment>
<dbReference type="PANTHER" id="PTHR43345:SF5">
    <property type="entry name" value="3-ISOPROPYLMALATE DEHYDRATASE SMALL SUBUNIT"/>
    <property type="match status" value="1"/>
</dbReference>
<evidence type="ECO:0000313" key="13">
    <source>
        <dbReference type="Proteomes" id="UP000214603"/>
    </source>
</evidence>
<comment type="catalytic activity">
    <reaction evidence="1">
        <text>(2R,3S)-3-isopropylmalate = (2S)-2-isopropylmalate</text>
        <dbReference type="Rhea" id="RHEA:32287"/>
        <dbReference type="ChEBI" id="CHEBI:1178"/>
        <dbReference type="ChEBI" id="CHEBI:35121"/>
        <dbReference type="EC" id="4.2.1.33"/>
    </reaction>
</comment>
<evidence type="ECO:0000256" key="9">
    <source>
        <dbReference type="ARBA" id="ARBA00023239"/>
    </source>
</evidence>
<dbReference type="Pfam" id="PF00694">
    <property type="entry name" value="Aconitase_C"/>
    <property type="match status" value="1"/>
</dbReference>
<dbReference type="NCBIfam" id="TIGR00171">
    <property type="entry name" value="leuD"/>
    <property type="match status" value="1"/>
</dbReference>
<sequence length="206" mass="23513">MEKFSCLTAVAAPIDMDDVNTDQILPARFMRKPREGRAYGQYLLHDLRFSAQDEPRPDFVLNRPEYRQAQIFVASHNYGCGSSRLGAVYAHYDFGVRAIIAVSFGDVFFNNCLKNGILPIRLDAESTANLRQQLHTQVGARLSIDLPDQAITDTVGRKYRFDVDSFAKHCLLEGLSDIALTLQRVGLIEAFERRYREQMSWLHPDR</sequence>
<evidence type="ECO:0000256" key="7">
    <source>
        <dbReference type="ARBA" id="ARBA00022430"/>
    </source>
</evidence>
<dbReference type="AlphaFoldDB" id="A0A225MFV0"/>
<evidence type="ECO:0000256" key="2">
    <source>
        <dbReference type="ARBA" id="ARBA00002695"/>
    </source>
</evidence>
<dbReference type="GO" id="GO:0003861">
    <property type="term" value="F:3-isopropylmalate dehydratase activity"/>
    <property type="evidence" value="ECO:0007669"/>
    <property type="project" value="UniProtKB-EC"/>
</dbReference>
<dbReference type="InterPro" id="IPR015928">
    <property type="entry name" value="Aconitase/3IPM_dehydase_swvl"/>
</dbReference>
<dbReference type="OrthoDB" id="9777465at2"/>
<reference evidence="13" key="1">
    <citation type="submission" date="2017-06" db="EMBL/GenBank/DDBJ databases">
        <title>Herbaspirillum phytohormonus sp. nov., isolated from the root nodule of Robinia pseudoacacia in lead-zinc mine.</title>
        <authorList>
            <person name="Fan M."/>
            <person name="Lin Y."/>
        </authorList>
    </citation>
    <scope>NUCLEOTIDE SEQUENCE [LARGE SCALE GENOMIC DNA]</scope>
    <source>
        <strain evidence="13">SC-089</strain>
    </source>
</reference>
<dbReference type="InterPro" id="IPR000573">
    <property type="entry name" value="AconitaseA/IPMdHydase_ssu_swvl"/>
</dbReference>
<dbReference type="InterPro" id="IPR004431">
    <property type="entry name" value="3-IsopropMal_deHydase_ssu"/>
</dbReference>
<comment type="similarity">
    <text evidence="4">Belongs to the LeuD family. LeuD type 1 subfamily.</text>
</comment>
<protein>
    <recommendedName>
        <fullName evidence="6">3-isopropylmalate dehydratase</fullName>
        <ecNumber evidence="6">4.2.1.33</ecNumber>
    </recommendedName>
</protein>
<comment type="function">
    <text evidence="2">Catalyzes the isomerization between 2-isopropylmalate and 3-isopropylmalate, via the formation of 2-isopropylmaleate.</text>
</comment>
<evidence type="ECO:0000256" key="6">
    <source>
        <dbReference type="ARBA" id="ARBA00011998"/>
    </source>
</evidence>
<keyword evidence="9" id="KW-0456">Lyase</keyword>
<evidence type="ECO:0000256" key="3">
    <source>
        <dbReference type="ARBA" id="ARBA00004729"/>
    </source>
</evidence>
<dbReference type="SUPFAM" id="SSF52016">
    <property type="entry name" value="LeuD/IlvD-like"/>
    <property type="match status" value="1"/>
</dbReference>
<dbReference type="Gene3D" id="3.20.19.10">
    <property type="entry name" value="Aconitase, domain 4"/>
    <property type="match status" value="1"/>
</dbReference>
<gene>
    <name evidence="12" type="primary">leuD</name>
    <name evidence="12" type="ORF">CEY11_11290</name>
</gene>
<dbReference type="NCBIfam" id="NF002458">
    <property type="entry name" value="PRK01641.1"/>
    <property type="match status" value="1"/>
</dbReference>
<evidence type="ECO:0000256" key="10">
    <source>
        <dbReference type="ARBA" id="ARBA00023304"/>
    </source>
</evidence>
<evidence type="ECO:0000259" key="11">
    <source>
        <dbReference type="Pfam" id="PF00694"/>
    </source>
</evidence>
<dbReference type="RefSeq" id="WP_088603493.1">
    <property type="nucleotide sequence ID" value="NZ_NJIH01000006.1"/>
</dbReference>